<sequence>MRRKIPNELLFMACTVVDAVGMCIVVDERV</sequence>
<proteinExistence type="predicted"/>
<protein>
    <submittedName>
        <fullName evidence="1">Uncharacterized protein</fullName>
    </submittedName>
</protein>
<accession>J0S676</accession>
<dbReference type="HOGENOM" id="CLU_3401573_0_0_2"/>
<organism evidence="1 2">
    <name type="scientific">Methanofollis liminatans DSM 4140</name>
    <dbReference type="NCBI Taxonomy" id="28892"/>
    <lineage>
        <taxon>Archaea</taxon>
        <taxon>Methanobacteriati</taxon>
        <taxon>Methanobacteriota</taxon>
        <taxon>Stenosarchaea group</taxon>
        <taxon>Methanomicrobia</taxon>
        <taxon>Methanomicrobiales</taxon>
        <taxon>Methanomicrobiaceae</taxon>
        <taxon>Methanofollis</taxon>
    </lineage>
</organism>
<dbReference type="EMBL" id="CM001555">
    <property type="protein sequence ID" value="EJG06024.1"/>
    <property type="molecule type" value="Genomic_DNA"/>
</dbReference>
<name>J0S676_9EURY</name>
<reference evidence="1 2" key="1">
    <citation type="submission" date="2011-08" db="EMBL/GenBank/DDBJ databases">
        <title>The complete genome of Methanofollis liminatans DSM 4140.</title>
        <authorList>
            <consortium name="US DOE Joint Genome Institute (JGI-PGF)"/>
            <person name="Lucas S."/>
            <person name="Han J."/>
            <person name="Lapidus A."/>
            <person name="Bruce D."/>
            <person name="Goodwin L."/>
            <person name="Pitluck S."/>
            <person name="Peters L."/>
            <person name="Kyrpides N."/>
            <person name="Mavromatis K."/>
            <person name="Ivanova N."/>
            <person name="Mikhailova N."/>
            <person name="Lu M."/>
            <person name="Detter J.C."/>
            <person name="Tapia R."/>
            <person name="Han C."/>
            <person name="Land M."/>
            <person name="Hauser L."/>
            <person name="Markowitz V."/>
            <person name="Cheng J.-F."/>
            <person name="Hugenholtz P."/>
            <person name="Woyke T."/>
            <person name="Wu D."/>
            <person name="Spring S."/>
            <person name="Schuler E."/>
            <person name="Brambilla E."/>
            <person name="Klenk H.-P."/>
            <person name="Eisen J.A."/>
        </authorList>
    </citation>
    <scope>NUCLEOTIDE SEQUENCE [LARGE SCALE GENOMIC DNA]</scope>
    <source>
        <strain evidence="1 2">DSM 4140</strain>
    </source>
</reference>
<evidence type="ECO:0000313" key="1">
    <source>
        <dbReference type="EMBL" id="EJG06024.1"/>
    </source>
</evidence>
<dbReference type="AlphaFoldDB" id="J0S676"/>
<dbReference type="Proteomes" id="UP000005095">
    <property type="component" value="Chromosome"/>
</dbReference>
<gene>
    <name evidence="1" type="ORF">Metli_0046</name>
</gene>
<evidence type="ECO:0000313" key="2">
    <source>
        <dbReference type="Proteomes" id="UP000005095"/>
    </source>
</evidence>
<keyword evidence="2" id="KW-1185">Reference proteome</keyword>